<name>A0A6J1HAV4_CUCMO</name>
<dbReference type="Proteomes" id="UP000504609">
    <property type="component" value="Unplaced"/>
</dbReference>
<keyword evidence="4" id="KW-0804">Transcription</keyword>
<dbReference type="SUPFAM" id="SSF118290">
    <property type="entry name" value="WRKY DNA-binding domain"/>
    <property type="match status" value="1"/>
</dbReference>
<evidence type="ECO:0000259" key="7">
    <source>
        <dbReference type="PROSITE" id="PS50811"/>
    </source>
</evidence>
<keyword evidence="5" id="KW-0539">Nucleus</keyword>
<dbReference type="RefSeq" id="XP_022961702.1">
    <property type="nucleotide sequence ID" value="XM_023105934.1"/>
</dbReference>
<proteinExistence type="predicted"/>
<evidence type="ECO:0000256" key="4">
    <source>
        <dbReference type="ARBA" id="ARBA00023163"/>
    </source>
</evidence>
<keyword evidence="2" id="KW-0805">Transcription regulation</keyword>
<dbReference type="PROSITE" id="PS50811">
    <property type="entry name" value="WRKY"/>
    <property type="match status" value="1"/>
</dbReference>
<evidence type="ECO:0000313" key="9">
    <source>
        <dbReference type="RefSeq" id="XP_022961702.1"/>
    </source>
</evidence>
<evidence type="ECO:0000256" key="3">
    <source>
        <dbReference type="ARBA" id="ARBA00023125"/>
    </source>
</evidence>
<dbReference type="PANTHER" id="PTHR31221:SF334">
    <property type="entry name" value="WRKY TRANSCRIPTION FACTOR 57-RELATED"/>
    <property type="match status" value="1"/>
</dbReference>
<feature type="region of interest" description="Disordered" evidence="6">
    <location>
        <begin position="227"/>
        <end position="299"/>
    </location>
</feature>
<dbReference type="Pfam" id="PF03106">
    <property type="entry name" value="WRKY"/>
    <property type="match status" value="1"/>
</dbReference>
<dbReference type="InterPro" id="IPR003657">
    <property type="entry name" value="WRKY_dom"/>
</dbReference>
<dbReference type="PANTHER" id="PTHR31221">
    <property type="entry name" value="WRKY TRANSCRIPTION FACTOR PROTEIN 1-RELATED"/>
    <property type="match status" value="1"/>
</dbReference>
<dbReference type="InterPro" id="IPR036576">
    <property type="entry name" value="WRKY_dom_sf"/>
</dbReference>
<evidence type="ECO:0000256" key="6">
    <source>
        <dbReference type="SAM" id="MobiDB-lite"/>
    </source>
</evidence>
<dbReference type="SMART" id="SM00774">
    <property type="entry name" value="WRKY"/>
    <property type="match status" value="1"/>
</dbReference>
<dbReference type="AlphaFoldDB" id="A0A6J1HAV4"/>
<dbReference type="InterPro" id="IPR044810">
    <property type="entry name" value="WRKY_plant"/>
</dbReference>
<comment type="subcellular location">
    <subcellularLocation>
        <location evidence="1">Nucleus</location>
    </subcellularLocation>
</comment>
<feature type="domain" description="WRKY" evidence="7">
    <location>
        <begin position="135"/>
        <end position="200"/>
    </location>
</feature>
<evidence type="ECO:0000313" key="10">
    <source>
        <dbReference type="RefSeq" id="XP_022961703.1"/>
    </source>
</evidence>
<dbReference type="Gene3D" id="2.20.25.80">
    <property type="entry name" value="WRKY domain"/>
    <property type="match status" value="1"/>
</dbReference>
<organism evidence="8 9">
    <name type="scientific">Cucurbita moschata</name>
    <name type="common">Winter crookneck squash</name>
    <name type="synonym">Cucurbita pepo var. moschata</name>
    <dbReference type="NCBI Taxonomy" id="3662"/>
    <lineage>
        <taxon>Eukaryota</taxon>
        <taxon>Viridiplantae</taxon>
        <taxon>Streptophyta</taxon>
        <taxon>Embryophyta</taxon>
        <taxon>Tracheophyta</taxon>
        <taxon>Spermatophyta</taxon>
        <taxon>Magnoliopsida</taxon>
        <taxon>eudicotyledons</taxon>
        <taxon>Gunneridae</taxon>
        <taxon>Pentapetalae</taxon>
        <taxon>rosids</taxon>
        <taxon>fabids</taxon>
        <taxon>Cucurbitales</taxon>
        <taxon>Cucurbitaceae</taxon>
        <taxon>Cucurbiteae</taxon>
        <taxon>Cucurbita</taxon>
    </lineage>
</organism>
<feature type="region of interest" description="Disordered" evidence="6">
    <location>
        <begin position="58"/>
        <end position="123"/>
    </location>
</feature>
<dbReference type="GO" id="GO:0003700">
    <property type="term" value="F:DNA-binding transcription factor activity"/>
    <property type="evidence" value="ECO:0007669"/>
    <property type="project" value="InterPro"/>
</dbReference>
<gene>
    <name evidence="9 10" type="primary">LOC111462394</name>
</gene>
<keyword evidence="8" id="KW-1185">Reference proteome</keyword>
<dbReference type="KEGG" id="cmos:111462394"/>
<feature type="compositionally biased region" description="Low complexity" evidence="6">
    <location>
        <begin position="89"/>
        <end position="104"/>
    </location>
</feature>
<dbReference type="GO" id="GO:0005634">
    <property type="term" value="C:nucleus"/>
    <property type="evidence" value="ECO:0007669"/>
    <property type="project" value="UniProtKB-SubCell"/>
</dbReference>
<protein>
    <submittedName>
        <fullName evidence="9 10">Probable WRKY transcription factor 57</fullName>
    </submittedName>
</protein>
<sequence>MDLSHNPDSPPSFSTADSSTVWTNALPSADSFYFFPADRDSAVLTEFGWNFLSHDAQPTRFLDDKPDLPGTSALAVDETGGLQSPDAPVPVASNPSMSSSSSGEPPEKLPEIPQKVKKKGQKRIRQPRFAFMTKSEVDHLEDGYRWRKYGQKAVKYSPFPRSYYRCTNSKCTVKKRVERSSEDPSVVITTYEGQHCHHTIGFPRGGFNMAHKAAFGSQFSSQGAQIYYPETQPPPRNNNNNDTPTARDHHSQHLSTAAASSSSNALSLEQQEPTNSQPQVASDEGLLGDIVPPGMMRRT</sequence>
<dbReference type="GO" id="GO:0043565">
    <property type="term" value="F:sequence-specific DNA binding"/>
    <property type="evidence" value="ECO:0007669"/>
    <property type="project" value="InterPro"/>
</dbReference>
<evidence type="ECO:0000256" key="2">
    <source>
        <dbReference type="ARBA" id="ARBA00023015"/>
    </source>
</evidence>
<evidence type="ECO:0000256" key="5">
    <source>
        <dbReference type="ARBA" id="ARBA00023242"/>
    </source>
</evidence>
<dbReference type="GeneID" id="111462394"/>
<evidence type="ECO:0000313" key="8">
    <source>
        <dbReference type="Proteomes" id="UP000504609"/>
    </source>
</evidence>
<dbReference type="RefSeq" id="XP_022961703.1">
    <property type="nucleotide sequence ID" value="XM_023105935.1"/>
</dbReference>
<dbReference type="FunFam" id="2.20.25.80:FF:000003">
    <property type="entry name" value="WRKY transcription factor 57"/>
    <property type="match status" value="1"/>
</dbReference>
<accession>A0A6J1HAV4</accession>
<feature type="compositionally biased region" description="Low complexity" evidence="6">
    <location>
        <begin position="253"/>
        <end position="271"/>
    </location>
</feature>
<reference evidence="9 10" key="1">
    <citation type="submission" date="2025-04" db="UniProtKB">
        <authorList>
            <consortium name="RefSeq"/>
        </authorList>
    </citation>
    <scope>IDENTIFICATION</scope>
    <source>
        <tissue evidence="9 10">Young leaves</tissue>
    </source>
</reference>
<keyword evidence="3" id="KW-0238">DNA-binding</keyword>
<evidence type="ECO:0000256" key="1">
    <source>
        <dbReference type="ARBA" id="ARBA00004123"/>
    </source>
</evidence>